<reference evidence="1 2" key="1">
    <citation type="submission" date="2017-08" db="EMBL/GenBank/DDBJ databases">
        <title>Identification and genetic characteristics of simultaneous BTEX- and naphthalene-degrading Paraburkholderia sp. BN5 isolated from petroleum-contaminated soil.</title>
        <authorList>
            <person name="Lee Y."/>
            <person name="Jeon C.O."/>
        </authorList>
    </citation>
    <scope>NUCLEOTIDE SEQUENCE [LARGE SCALE GENOMIC DNA]</scope>
    <source>
        <strain evidence="1 2">BN5</strain>
    </source>
</reference>
<evidence type="ECO:0000313" key="1">
    <source>
        <dbReference type="EMBL" id="ASW02614.1"/>
    </source>
</evidence>
<keyword evidence="2" id="KW-1185">Reference proteome</keyword>
<accession>A0A248VUA9</accession>
<protein>
    <submittedName>
        <fullName evidence="1">Uncharacterized protein</fullName>
    </submittedName>
</protein>
<dbReference type="OrthoDB" id="9015167at2"/>
<organism evidence="1 2">
    <name type="scientific">Paraburkholderia aromaticivorans</name>
    <dbReference type="NCBI Taxonomy" id="2026199"/>
    <lineage>
        <taxon>Bacteria</taxon>
        <taxon>Pseudomonadati</taxon>
        <taxon>Pseudomonadota</taxon>
        <taxon>Betaproteobacteria</taxon>
        <taxon>Burkholderiales</taxon>
        <taxon>Burkholderiaceae</taxon>
        <taxon>Paraburkholderia</taxon>
    </lineage>
</organism>
<evidence type="ECO:0000313" key="2">
    <source>
        <dbReference type="Proteomes" id="UP000215158"/>
    </source>
</evidence>
<dbReference type="EMBL" id="CP022990">
    <property type="protein sequence ID" value="ASW02614.1"/>
    <property type="molecule type" value="Genomic_DNA"/>
</dbReference>
<dbReference type="AlphaFoldDB" id="A0A248VUA9"/>
<proteinExistence type="predicted"/>
<sequence>MTHEYSESGLNVLSAHASGRHRLVVRAALHGMRIAAIWQVLMPISRNVEKLDVTTPPGGGFEEVTIALAQAQRELVDAMIARFRSMPWVTSATLC</sequence>
<gene>
    <name evidence="1" type="ORF">CJU94_31685</name>
</gene>
<name>A0A248VUA9_9BURK</name>
<dbReference type="RefSeq" id="WP_095422474.1">
    <property type="nucleotide sequence ID" value="NZ_CP022990.1"/>
</dbReference>
<dbReference type="KEGG" id="parb:CJU94_31685"/>
<dbReference type="Proteomes" id="UP000215158">
    <property type="component" value="Chromosome 2"/>
</dbReference>